<dbReference type="AlphaFoldDB" id="A0A1I7NCR1"/>
<evidence type="ECO:0000313" key="2">
    <source>
        <dbReference type="Proteomes" id="UP000199537"/>
    </source>
</evidence>
<proteinExistence type="predicted"/>
<dbReference type="InterPro" id="IPR010664">
    <property type="entry name" value="LipoPS_assembly_LptC-rel"/>
</dbReference>
<dbReference type="Gene3D" id="2.60.450.10">
    <property type="entry name" value="Lipopolysaccharide (LPS) transport protein A like domain"/>
    <property type="match status" value="1"/>
</dbReference>
<dbReference type="InterPro" id="IPR026265">
    <property type="entry name" value="LptC"/>
</dbReference>
<dbReference type="STRING" id="1393122.SAMN05660895_1339"/>
<name>A0A1I7NCR1_9BACT</name>
<dbReference type="GO" id="GO:0015221">
    <property type="term" value="F:lipopolysaccharide transmembrane transporter activity"/>
    <property type="evidence" value="ECO:0007669"/>
    <property type="project" value="InterPro"/>
</dbReference>
<organism evidence="1 2">
    <name type="scientific">Thermoflavifilum thermophilum</name>
    <dbReference type="NCBI Taxonomy" id="1393122"/>
    <lineage>
        <taxon>Bacteria</taxon>
        <taxon>Pseudomonadati</taxon>
        <taxon>Bacteroidota</taxon>
        <taxon>Chitinophagia</taxon>
        <taxon>Chitinophagales</taxon>
        <taxon>Chitinophagaceae</taxon>
        <taxon>Thermoflavifilum</taxon>
    </lineage>
</organism>
<dbReference type="EMBL" id="FPCJ01000001">
    <property type="protein sequence ID" value="SFV32421.1"/>
    <property type="molecule type" value="Genomic_DNA"/>
</dbReference>
<reference evidence="2" key="1">
    <citation type="submission" date="2016-10" db="EMBL/GenBank/DDBJ databases">
        <authorList>
            <person name="Varghese N."/>
            <person name="Submissions S."/>
        </authorList>
    </citation>
    <scope>NUCLEOTIDE SEQUENCE [LARGE SCALE GENOMIC DNA]</scope>
    <source>
        <strain evidence="2">DSM 14807</strain>
    </source>
</reference>
<sequence length="188" mass="20931">MRRAKCIGLCGVGFLFLLHTGCVNKLEDIHALHAPFTNVESADSVRILYSQGGKVRAEILAPYLKHFQTDTPRVIMYGGVVAHFFDDSLRVQSTLTAGEGVLYEENNRITVENHVVVMNVQGERLECDSLYWDPRRQLFVAPGQVKITTASQLIYGKGLEASADFTTYKVLEVENSQIMVNKSELPGP</sequence>
<accession>A0A1I7NCR1</accession>
<dbReference type="NCBIfam" id="TIGR04409">
    <property type="entry name" value="LptC_YrbK"/>
    <property type="match status" value="1"/>
</dbReference>
<protein>
    <submittedName>
        <fullName evidence="1">LPS export ABC transporter protein LptC</fullName>
    </submittedName>
</protein>
<keyword evidence="2" id="KW-1185">Reference proteome</keyword>
<dbReference type="Proteomes" id="UP000199537">
    <property type="component" value="Unassembled WGS sequence"/>
</dbReference>
<dbReference type="Pfam" id="PF06835">
    <property type="entry name" value="LptC"/>
    <property type="match status" value="1"/>
</dbReference>
<dbReference type="GO" id="GO:0005886">
    <property type="term" value="C:plasma membrane"/>
    <property type="evidence" value="ECO:0007669"/>
    <property type="project" value="InterPro"/>
</dbReference>
<gene>
    <name evidence="1" type="ORF">SAMN05660895_1339</name>
</gene>
<evidence type="ECO:0000313" key="1">
    <source>
        <dbReference type="EMBL" id="SFV32421.1"/>
    </source>
</evidence>